<feature type="transmembrane region" description="Helical" evidence="1">
    <location>
        <begin position="76"/>
        <end position="98"/>
    </location>
</feature>
<gene>
    <name evidence="2" type="ORF">GCM10023352_18490</name>
</gene>
<proteinExistence type="predicted"/>
<evidence type="ECO:0000256" key="1">
    <source>
        <dbReference type="SAM" id="Phobius"/>
    </source>
</evidence>
<organism evidence="2 3">
    <name type="scientific">Rothia endophytica</name>
    <dbReference type="NCBI Taxonomy" id="1324766"/>
    <lineage>
        <taxon>Bacteria</taxon>
        <taxon>Bacillati</taxon>
        <taxon>Actinomycetota</taxon>
        <taxon>Actinomycetes</taxon>
        <taxon>Micrococcales</taxon>
        <taxon>Micrococcaceae</taxon>
        <taxon>Rothia</taxon>
    </lineage>
</organism>
<keyword evidence="3" id="KW-1185">Reference proteome</keyword>
<dbReference type="Pfam" id="PF12679">
    <property type="entry name" value="ABC2_membrane_2"/>
    <property type="match status" value="1"/>
</dbReference>
<sequence length="264" mass="27652">MRFEILRNEVSSTSRALFLWCLGVLAAASLYLGLYGSIAGLVSGPNSMVSQMPEALTKTVGFDAIATGAGYAQSTLYGLLGFVLITIASISWGSSAVAGAEENGRLELTLAHSVSRSGYYLNMLLALLIRTAAMAATAGLATWAWNVPGDLNIDLENIAPMVLAYWLLGLSAGAASLSVGAMTGSRKAATGAGAALAVTGYVLNALGHQNPDWEWMHRFSPYHWAFGNSPLTHGLDGAGALYLALLVGAVIVLGLLVFRRRDLT</sequence>
<feature type="transmembrane region" description="Helical" evidence="1">
    <location>
        <begin position="16"/>
        <end position="38"/>
    </location>
</feature>
<evidence type="ECO:0000313" key="2">
    <source>
        <dbReference type="EMBL" id="GAA4798951.1"/>
    </source>
</evidence>
<keyword evidence="1" id="KW-1133">Transmembrane helix</keyword>
<dbReference type="Proteomes" id="UP001500187">
    <property type="component" value="Unassembled WGS sequence"/>
</dbReference>
<name>A0ABP9BTD2_9MICC</name>
<evidence type="ECO:0008006" key="4">
    <source>
        <dbReference type="Google" id="ProtNLM"/>
    </source>
</evidence>
<feature type="transmembrane region" description="Helical" evidence="1">
    <location>
        <begin position="163"/>
        <end position="181"/>
    </location>
</feature>
<comment type="caution">
    <text evidence="2">The sequence shown here is derived from an EMBL/GenBank/DDBJ whole genome shotgun (WGS) entry which is preliminary data.</text>
</comment>
<dbReference type="EMBL" id="BAABKP010000004">
    <property type="protein sequence ID" value="GAA4798951.1"/>
    <property type="molecule type" value="Genomic_DNA"/>
</dbReference>
<protein>
    <recommendedName>
        <fullName evidence="4">ABC transporter permease</fullName>
    </recommendedName>
</protein>
<feature type="transmembrane region" description="Helical" evidence="1">
    <location>
        <begin position="119"/>
        <end position="143"/>
    </location>
</feature>
<reference evidence="3" key="1">
    <citation type="journal article" date="2019" name="Int. J. Syst. Evol. Microbiol.">
        <title>The Global Catalogue of Microorganisms (GCM) 10K type strain sequencing project: providing services to taxonomists for standard genome sequencing and annotation.</title>
        <authorList>
            <consortium name="The Broad Institute Genomics Platform"/>
            <consortium name="The Broad Institute Genome Sequencing Center for Infectious Disease"/>
            <person name="Wu L."/>
            <person name="Ma J."/>
        </authorList>
    </citation>
    <scope>NUCLEOTIDE SEQUENCE [LARGE SCALE GENOMIC DNA]</scope>
    <source>
        <strain evidence="3">JCM 18541</strain>
    </source>
</reference>
<keyword evidence="1" id="KW-0812">Transmembrane</keyword>
<feature type="transmembrane region" description="Helical" evidence="1">
    <location>
        <begin position="239"/>
        <end position="258"/>
    </location>
</feature>
<keyword evidence="1" id="KW-0472">Membrane</keyword>
<evidence type="ECO:0000313" key="3">
    <source>
        <dbReference type="Proteomes" id="UP001500187"/>
    </source>
</evidence>
<dbReference type="RefSeq" id="WP_345446764.1">
    <property type="nucleotide sequence ID" value="NZ_BAABKP010000004.1"/>
</dbReference>
<accession>A0ABP9BTD2</accession>
<feature type="transmembrane region" description="Helical" evidence="1">
    <location>
        <begin position="188"/>
        <end position="207"/>
    </location>
</feature>